<dbReference type="PANTHER" id="PTHR13847:SF289">
    <property type="entry name" value="GLYCINE OXIDASE"/>
    <property type="match status" value="1"/>
</dbReference>
<dbReference type="InterPro" id="IPR036188">
    <property type="entry name" value="FAD/NAD-bd_sf"/>
</dbReference>
<keyword evidence="3" id="KW-0560">Oxidoreductase</keyword>
<dbReference type="EMBL" id="AL954747">
    <property type="protein sequence ID" value="CAD84561.1"/>
    <property type="molecule type" value="Genomic_DNA"/>
</dbReference>
<dbReference type="GO" id="GO:0009229">
    <property type="term" value="P:thiamine diphosphate biosynthetic process"/>
    <property type="evidence" value="ECO:0007669"/>
    <property type="project" value="UniProtKB-UniPathway"/>
</dbReference>
<organism evidence="5 6">
    <name type="scientific">Nitrosomonas europaea (strain ATCC 19718 / CIP 103999 / KCTC 2705 / NBRC 14298)</name>
    <dbReference type="NCBI Taxonomy" id="228410"/>
    <lineage>
        <taxon>Bacteria</taxon>
        <taxon>Pseudomonadati</taxon>
        <taxon>Pseudomonadota</taxon>
        <taxon>Betaproteobacteria</taxon>
        <taxon>Nitrosomonadales</taxon>
        <taxon>Nitrosomonadaceae</taxon>
        <taxon>Nitrosomonas</taxon>
    </lineage>
</organism>
<dbReference type="AlphaFoldDB" id="Q82WM0"/>
<dbReference type="GeneID" id="87103847"/>
<feature type="domain" description="FAD dependent oxidoreductase" evidence="4">
    <location>
        <begin position="4"/>
        <end position="345"/>
    </location>
</feature>
<comment type="pathway">
    <text evidence="1">Cofactor biosynthesis; thiamine diphosphate biosynthesis.</text>
</comment>
<dbReference type="GO" id="GO:0009228">
    <property type="term" value="P:thiamine biosynthetic process"/>
    <property type="evidence" value="ECO:0007669"/>
    <property type="project" value="UniProtKB-KW"/>
</dbReference>
<dbReference type="GO" id="GO:0005737">
    <property type="term" value="C:cytoplasm"/>
    <property type="evidence" value="ECO:0007669"/>
    <property type="project" value="TreeGrafter"/>
</dbReference>
<accession>Q82WM0</accession>
<keyword evidence="6" id="KW-1185">Reference proteome</keyword>
<evidence type="ECO:0000259" key="4">
    <source>
        <dbReference type="Pfam" id="PF01266"/>
    </source>
</evidence>
<dbReference type="Gene3D" id="3.50.50.60">
    <property type="entry name" value="FAD/NAD(P)-binding domain"/>
    <property type="match status" value="1"/>
</dbReference>
<dbReference type="GO" id="GO:0050660">
    <property type="term" value="F:flavin adenine dinucleotide binding"/>
    <property type="evidence" value="ECO:0007669"/>
    <property type="project" value="InterPro"/>
</dbReference>
<gene>
    <name evidence="5" type="ordered locus">NE0650</name>
</gene>
<evidence type="ECO:0000256" key="2">
    <source>
        <dbReference type="ARBA" id="ARBA00022977"/>
    </source>
</evidence>
<dbReference type="RefSeq" id="WP_011111273.1">
    <property type="nucleotide sequence ID" value="NC_004757.1"/>
</dbReference>
<dbReference type="Pfam" id="PF01266">
    <property type="entry name" value="DAO"/>
    <property type="match status" value="1"/>
</dbReference>
<evidence type="ECO:0000256" key="1">
    <source>
        <dbReference type="ARBA" id="ARBA00004948"/>
    </source>
</evidence>
<keyword evidence="2" id="KW-0784">Thiamine biosynthesis</keyword>
<evidence type="ECO:0000313" key="6">
    <source>
        <dbReference type="Proteomes" id="UP000001416"/>
    </source>
</evidence>
<dbReference type="GO" id="GO:0016491">
    <property type="term" value="F:oxidoreductase activity"/>
    <property type="evidence" value="ECO:0007669"/>
    <property type="project" value="UniProtKB-KW"/>
</dbReference>
<dbReference type="InterPro" id="IPR006076">
    <property type="entry name" value="FAD-dep_OxRdtase"/>
</dbReference>
<dbReference type="Gene3D" id="3.30.9.10">
    <property type="entry name" value="D-Amino Acid Oxidase, subunit A, domain 2"/>
    <property type="match status" value="1"/>
</dbReference>
<evidence type="ECO:0000256" key="3">
    <source>
        <dbReference type="ARBA" id="ARBA00023002"/>
    </source>
</evidence>
<dbReference type="NCBIfam" id="TIGR02352">
    <property type="entry name" value="thiamin_ThiO"/>
    <property type="match status" value="1"/>
</dbReference>
<dbReference type="PANTHER" id="PTHR13847">
    <property type="entry name" value="SARCOSINE DEHYDROGENASE-RELATED"/>
    <property type="match status" value="1"/>
</dbReference>
<dbReference type="InterPro" id="IPR012727">
    <property type="entry name" value="Gly_oxidase_ThiO"/>
</dbReference>
<reference evidence="5 6" key="1">
    <citation type="journal article" date="2003" name="J. Bacteriol.">
        <title>Complete genome sequence of the ammonia-oxidizing bacterium and obligate chemolithoautotroph Nitrosomonas europaea.</title>
        <authorList>
            <person name="Chain P."/>
            <person name="Lamerdin J."/>
            <person name="Larimer F."/>
            <person name="Regala W."/>
            <person name="Land M."/>
            <person name="Hauser L."/>
            <person name="Hooper A."/>
            <person name="Klotz M."/>
            <person name="Norton J."/>
            <person name="Sayavedra-Soto L."/>
            <person name="Arciero D."/>
            <person name="Hommes N."/>
            <person name="Whittaker M."/>
            <person name="Arp D."/>
        </authorList>
    </citation>
    <scope>NUCLEOTIDE SEQUENCE [LARGE SCALE GENOMIC DNA]</scope>
    <source>
        <strain evidence="6">ATCC 19718 / CIP 103999 / KCTC 2705 / NBRC 14298</strain>
    </source>
</reference>
<dbReference type="UniPathway" id="UPA00060"/>
<dbReference type="Proteomes" id="UP000001416">
    <property type="component" value="Chromosome"/>
</dbReference>
<dbReference type="PhylomeDB" id="Q82WM0"/>
<dbReference type="STRING" id="228410.NE0650"/>
<evidence type="ECO:0000313" key="5">
    <source>
        <dbReference type="EMBL" id="CAD84561.1"/>
    </source>
</evidence>
<dbReference type="HOGENOM" id="CLU_007884_4_5_4"/>
<name>Q82WM0_NITEU</name>
<protein>
    <submittedName>
        <fullName evidence="5">NAD binding site:D-amino acid oxidase</fullName>
    </submittedName>
</protein>
<proteinExistence type="predicted"/>
<dbReference type="eggNOG" id="COG0665">
    <property type="taxonomic scope" value="Bacteria"/>
</dbReference>
<dbReference type="SUPFAM" id="SSF54373">
    <property type="entry name" value="FAD-linked reductases, C-terminal domain"/>
    <property type="match status" value="1"/>
</dbReference>
<dbReference type="OrthoDB" id="18526at2"/>
<dbReference type="KEGG" id="neu:NE0650"/>
<dbReference type="SUPFAM" id="SSF51905">
    <property type="entry name" value="FAD/NAD(P)-binding domain"/>
    <property type="match status" value="1"/>
</dbReference>
<sequence>MASDFIVIGAGIIGLSTALRLLEEGASVTLLDRREAGCEASWAGGGILSPLYPWNYSDSVTRLAAYSMSRYPEWTAALNTATGIDPEYQICGLVILPPCDPEAAVNWCSAHAVRLTYLSSSHHGGLSWAHINDEQGNAQALFLPEVAQVRNPRLLQALYKRIRQLGGKIIEHCEVQELEISGQKVHAIRTPSEKHSADQYILSAGAWSRKILGEHALNLAIKPIRGQMLLYRLPGNPLCSIVLQRDLYLIPRRDGHLLVGSTIEDTGFDKQITLDAKNRLSSWAEEILPQLKNTPLLKHWSGLRPATPDNIPIIGPHPFLENLYINSGHFRYGVTMAPGSAEILVNEILKRTQPFDVTPYQRGWHPSE</sequence>